<dbReference type="PANTHER" id="PTHR24348">
    <property type="entry name" value="SERINE/THREONINE-PROTEIN KINASE UNC-51-RELATED"/>
    <property type="match status" value="1"/>
</dbReference>
<dbReference type="SUPFAM" id="SSF56112">
    <property type="entry name" value="Protein kinase-like (PK-like)"/>
    <property type="match status" value="1"/>
</dbReference>
<evidence type="ECO:0000256" key="2">
    <source>
        <dbReference type="ARBA" id="ARBA00022840"/>
    </source>
</evidence>
<name>A0A3G4ZM19_9VIRU</name>
<reference evidence="6" key="1">
    <citation type="submission" date="2018-10" db="EMBL/GenBank/DDBJ databases">
        <title>Hidden diversity of soil giant viruses.</title>
        <authorList>
            <person name="Schulz F."/>
            <person name="Alteio L."/>
            <person name="Goudeau D."/>
            <person name="Ryan E.M."/>
            <person name="Malmstrom R.R."/>
            <person name="Blanchard J."/>
            <person name="Woyke T."/>
        </authorList>
    </citation>
    <scope>NUCLEOTIDE SEQUENCE</scope>
    <source>
        <strain evidence="6">TEV1</strain>
    </source>
</reference>
<dbReference type="Pfam" id="PF00069">
    <property type="entry name" value="Pkinase"/>
    <property type="match status" value="1"/>
</dbReference>
<dbReference type="GO" id="GO:0004674">
    <property type="term" value="F:protein serine/threonine kinase activity"/>
    <property type="evidence" value="ECO:0007669"/>
    <property type="project" value="UniProtKB-KW"/>
</dbReference>
<feature type="binding site" evidence="3">
    <location>
        <position position="143"/>
    </location>
    <ligand>
        <name>ATP</name>
        <dbReference type="ChEBI" id="CHEBI:30616"/>
    </ligand>
</feature>
<dbReference type="PROSITE" id="PS50011">
    <property type="entry name" value="PROTEIN_KINASE_DOM"/>
    <property type="match status" value="1"/>
</dbReference>
<keyword evidence="6" id="KW-0418">Kinase</keyword>
<evidence type="ECO:0000256" key="1">
    <source>
        <dbReference type="ARBA" id="ARBA00022741"/>
    </source>
</evidence>
<keyword evidence="6" id="KW-0808">Transferase</keyword>
<feature type="domain" description="Protein kinase" evidence="5">
    <location>
        <begin position="114"/>
        <end position="397"/>
    </location>
</feature>
<dbReference type="PROSITE" id="PS00107">
    <property type="entry name" value="PROTEIN_KINASE_ATP"/>
    <property type="match status" value="1"/>
</dbReference>
<evidence type="ECO:0000256" key="3">
    <source>
        <dbReference type="PROSITE-ProRule" id="PRU10141"/>
    </source>
</evidence>
<sequence length="603" mass="69540">METYNIDYSDNIEGPGKINTPNTRINIRDDIVDKIGTLPQSNNSVRQHTMNPSFGIKSDPPKSDVGLHDVLPLSDDSMGHGTTNINIHNPNSDVSSNGTIVDANKYDMFRTKYKIDPTPIGKGSFATVYRAINENREPVAIKKIKIANLRKDRINKFMLELDISYEMKHNNIVKCHEIFKTKNHWYIVLEYCNGPSFTEIIKQLQVLDYRRRELAVKKFMIQLKNALQYIKTKNVIHRDLKPDNILLQTANDRDQDVLKDNDGSFKPEHYTVKLADFGFARYLDVDQQLFENESVDMHMTICGTPLYMAPEMLINYKSSLKADLWSFGIIMFEALYGYNPFVVPRLDMKMLTEMIKKTKVQYDPYFSAQAIDLLKRLLVVEPMNRISWNDFFNHEWLTEHVQTTIEKTVKQLDNSYDPFDSSFTESFFDKCSVSTVNNLIERIDDAIRPEIDDDFDINLDGTSVSKSIAYSKPINIPSRISRPHSYASSAPQPPRHNAKKYDKSKMTNIDLTEPDITERAKTFAGYQYKRSKLGYSHDDDNDNDNDDEFVVITEEDQIAHSEDLYNQARERRNSFKSYESITGSVIRIVSSPINFLMKSISSS</sequence>
<dbReference type="SMART" id="SM00220">
    <property type="entry name" value="S_TKc"/>
    <property type="match status" value="1"/>
</dbReference>
<feature type="compositionally biased region" description="Polar residues" evidence="4">
    <location>
        <begin position="38"/>
        <end position="52"/>
    </location>
</feature>
<evidence type="ECO:0000259" key="5">
    <source>
        <dbReference type="PROSITE" id="PS50011"/>
    </source>
</evidence>
<feature type="region of interest" description="Disordered" evidence="4">
    <location>
        <begin position="38"/>
        <end position="61"/>
    </location>
</feature>
<keyword evidence="6" id="KW-0723">Serine/threonine-protein kinase</keyword>
<feature type="region of interest" description="Disordered" evidence="4">
    <location>
        <begin position="479"/>
        <end position="501"/>
    </location>
</feature>
<dbReference type="InterPro" id="IPR017441">
    <property type="entry name" value="Protein_kinase_ATP_BS"/>
</dbReference>
<organism evidence="6">
    <name type="scientific">Terrestrivirus sp</name>
    <dbReference type="NCBI Taxonomy" id="2487775"/>
    <lineage>
        <taxon>Viruses</taxon>
        <taxon>Varidnaviria</taxon>
        <taxon>Bamfordvirae</taxon>
        <taxon>Nucleocytoviricota</taxon>
        <taxon>Megaviricetes</taxon>
        <taxon>Imitervirales</taxon>
        <taxon>Mimiviridae</taxon>
        <taxon>Klosneuvirinae</taxon>
    </lineage>
</organism>
<dbReference type="InterPro" id="IPR000719">
    <property type="entry name" value="Prot_kinase_dom"/>
</dbReference>
<evidence type="ECO:0000256" key="4">
    <source>
        <dbReference type="SAM" id="MobiDB-lite"/>
    </source>
</evidence>
<gene>
    <name evidence="6" type="ORF">Terrestrivirus3_154</name>
</gene>
<dbReference type="InterPro" id="IPR011009">
    <property type="entry name" value="Kinase-like_dom_sf"/>
</dbReference>
<dbReference type="Gene3D" id="1.10.510.10">
    <property type="entry name" value="Transferase(Phosphotransferase) domain 1"/>
    <property type="match status" value="1"/>
</dbReference>
<proteinExistence type="predicted"/>
<protein>
    <submittedName>
        <fullName evidence="6">Serine/threonine protein kinase</fullName>
    </submittedName>
</protein>
<keyword evidence="1 3" id="KW-0547">Nucleotide-binding</keyword>
<dbReference type="EMBL" id="MK071981">
    <property type="protein sequence ID" value="AYV75885.1"/>
    <property type="molecule type" value="Genomic_DNA"/>
</dbReference>
<dbReference type="PROSITE" id="PS00108">
    <property type="entry name" value="PROTEIN_KINASE_ST"/>
    <property type="match status" value="1"/>
</dbReference>
<keyword evidence="2 3" id="KW-0067">ATP-binding</keyword>
<evidence type="ECO:0000313" key="6">
    <source>
        <dbReference type="EMBL" id="AYV75885.1"/>
    </source>
</evidence>
<dbReference type="GO" id="GO:0005524">
    <property type="term" value="F:ATP binding"/>
    <property type="evidence" value="ECO:0007669"/>
    <property type="project" value="UniProtKB-UniRule"/>
</dbReference>
<dbReference type="InterPro" id="IPR045269">
    <property type="entry name" value="Atg1-like"/>
</dbReference>
<accession>A0A3G4ZM19</accession>
<dbReference type="InterPro" id="IPR008271">
    <property type="entry name" value="Ser/Thr_kinase_AS"/>
</dbReference>